<dbReference type="PANTHER" id="PTHR47618:SF1">
    <property type="entry name" value="BIFUNCTIONAL OLIGORIBONUCLEASE AND PAP PHOSPHATASE NRNA"/>
    <property type="match status" value="1"/>
</dbReference>
<dbReference type="Gene3D" id="3.10.310.30">
    <property type="match status" value="1"/>
</dbReference>
<dbReference type="PANTHER" id="PTHR47618">
    <property type="entry name" value="BIFUNCTIONAL OLIGORIBONUCLEASE AND PAP PHOSPHATASE NRNA"/>
    <property type="match status" value="1"/>
</dbReference>
<evidence type="ECO:0000259" key="2">
    <source>
        <dbReference type="Pfam" id="PF02272"/>
    </source>
</evidence>
<dbReference type="GO" id="GO:0003676">
    <property type="term" value="F:nucleic acid binding"/>
    <property type="evidence" value="ECO:0007669"/>
    <property type="project" value="InterPro"/>
</dbReference>
<organism evidence="3 4">
    <name type="scientific">Pseudonocardia alni</name>
    <name type="common">Amycolata alni</name>
    <dbReference type="NCBI Taxonomy" id="33907"/>
    <lineage>
        <taxon>Bacteria</taxon>
        <taxon>Bacillati</taxon>
        <taxon>Actinomycetota</taxon>
        <taxon>Actinomycetes</taxon>
        <taxon>Pseudonocardiales</taxon>
        <taxon>Pseudonocardiaceae</taxon>
        <taxon>Pseudonocardia</taxon>
    </lineage>
</organism>
<dbReference type="InterPro" id="IPR003156">
    <property type="entry name" value="DHHA1_dom"/>
</dbReference>
<dbReference type="InterPro" id="IPR051319">
    <property type="entry name" value="Oligoribo/pAp-PDE_c-di-AMP_PDE"/>
</dbReference>
<reference evidence="3 4" key="1">
    <citation type="submission" date="2020-07" db="EMBL/GenBank/DDBJ databases">
        <title>Sequencing the genomes of 1000 actinobacteria strains.</title>
        <authorList>
            <person name="Klenk H.-P."/>
        </authorList>
    </citation>
    <scope>NUCLEOTIDE SEQUENCE [LARGE SCALE GENOMIC DNA]</scope>
    <source>
        <strain evidence="3 4">DSM 44749</strain>
    </source>
</reference>
<gene>
    <name evidence="3" type="ORF">HDA37_001543</name>
</gene>
<sequence length="332" mass="33250">MTGGAHETVPGPGPVDPAGAAAVLRRARDVLVVGHVRPDADAAGSALALATALHRAGIPVTVSFGGPDPVPAGLVDTLDPAGLVVASVDAPRAPDLLVCCDISSSPRLGDLEPVLDTSGSSLAVDHHASFVAFTDRYLVDPGAPATVTLVRAVLAELGVPLDAVLARSLFAGLYTDTGGFRRGGADALRLGAELVDAGVEPAPLLRDIGGPVPFAWLAAQATVLAGAHREEGVAAGADLVWAAVDVATATRFRDRTVALVGPLQAAAGGGVAALLTETAPGEWSVSLRGNGSPDLSRVATTLGGGGHTGAAGFERSGTRDELLELLRAELAR</sequence>
<dbReference type="EMBL" id="JACCCZ010000001">
    <property type="protein sequence ID" value="NYG01258.1"/>
    <property type="molecule type" value="Genomic_DNA"/>
</dbReference>
<dbReference type="InterPro" id="IPR038763">
    <property type="entry name" value="DHH_sf"/>
</dbReference>
<proteinExistence type="predicted"/>
<dbReference type="EC" id="3.1.13.3" evidence="3"/>
<keyword evidence="4" id="KW-1185">Reference proteome</keyword>
<dbReference type="Pfam" id="PF02272">
    <property type="entry name" value="DHHA1"/>
    <property type="match status" value="1"/>
</dbReference>
<dbReference type="Proteomes" id="UP000549695">
    <property type="component" value="Unassembled WGS sequence"/>
</dbReference>
<accession>A0A852VWC8</accession>
<evidence type="ECO:0000313" key="4">
    <source>
        <dbReference type="Proteomes" id="UP000549695"/>
    </source>
</evidence>
<dbReference type="Gene3D" id="3.90.1640.10">
    <property type="entry name" value="inorganic pyrophosphatase (n-terminal core)"/>
    <property type="match status" value="1"/>
</dbReference>
<protein>
    <submittedName>
        <fullName evidence="3">Phosphoesterase RecJ-like protein</fullName>
        <ecNumber evidence="3">3.1.13.3</ecNumber>
        <ecNumber evidence="3">3.1.3.7</ecNumber>
    </submittedName>
</protein>
<feature type="domain" description="DDH" evidence="1">
    <location>
        <begin position="30"/>
        <end position="172"/>
    </location>
</feature>
<dbReference type="GO" id="GO:0008441">
    <property type="term" value="F:3'(2'),5'-bisphosphate nucleotidase activity"/>
    <property type="evidence" value="ECO:0007669"/>
    <property type="project" value="UniProtKB-EC"/>
</dbReference>
<name>A0A852VWC8_PSEA5</name>
<comment type="caution">
    <text evidence="3">The sequence shown here is derived from an EMBL/GenBank/DDBJ whole genome shotgun (WGS) entry which is preliminary data.</text>
</comment>
<keyword evidence="3" id="KW-0378">Hydrolase</keyword>
<evidence type="ECO:0000313" key="3">
    <source>
        <dbReference type="EMBL" id="NYG01258.1"/>
    </source>
</evidence>
<feature type="domain" description="DHHA1" evidence="2">
    <location>
        <begin position="260"/>
        <end position="330"/>
    </location>
</feature>
<dbReference type="InterPro" id="IPR001667">
    <property type="entry name" value="DDH_dom"/>
</dbReference>
<dbReference type="AlphaFoldDB" id="A0A852VWC8"/>
<dbReference type="Pfam" id="PF01368">
    <property type="entry name" value="DHH"/>
    <property type="match status" value="1"/>
</dbReference>
<dbReference type="GeneID" id="98051334"/>
<dbReference type="SUPFAM" id="SSF64182">
    <property type="entry name" value="DHH phosphoesterases"/>
    <property type="match status" value="1"/>
</dbReference>
<evidence type="ECO:0000259" key="1">
    <source>
        <dbReference type="Pfam" id="PF01368"/>
    </source>
</evidence>
<dbReference type="EC" id="3.1.3.7" evidence="3"/>
<dbReference type="RefSeq" id="WP_179760698.1">
    <property type="nucleotide sequence ID" value="NZ_BAAAJZ010000008.1"/>
</dbReference>